<dbReference type="InterPro" id="IPR036259">
    <property type="entry name" value="MFS_trans_sf"/>
</dbReference>
<accession>A0A6H9YDE6</accession>
<keyword evidence="3" id="KW-0813">Transport</keyword>
<dbReference type="InterPro" id="IPR036388">
    <property type="entry name" value="WH-like_DNA-bd_sf"/>
</dbReference>
<evidence type="ECO:0000313" key="11">
    <source>
        <dbReference type="EMBL" id="KAB2342208.1"/>
    </source>
</evidence>
<protein>
    <submittedName>
        <fullName evidence="11">MFS transporter</fullName>
    </submittedName>
</protein>
<dbReference type="PROSITE" id="PS50850">
    <property type="entry name" value="MFS"/>
    <property type="match status" value="1"/>
</dbReference>
<comment type="similarity">
    <text evidence="2">Belongs to the major facilitator superfamily. TCR/Tet family.</text>
</comment>
<reference evidence="11 12" key="1">
    <citation type="submission" date="2019-09" db="EMBL/GenBank/DDBJ databases">
        <title>Actinomadura physcomitrii sp. nov., a novel actinomycete isolated from moss [Physcomitrium sphaericum (Ludw) Fuernr].</title>
        <authorList>
            <person name="Zhuang X."/>
            <person name="Liu C."/>
        </authorList>
    </citation>
    <scope>NUCLEOTIDE SEQUENCE [LARGE SCALE GENOMIC DNA]</scope>
    <source>
        <strain evidence="11 12">HMC1</strain>
    </source>
</reference>
<keyword evidence="7 9" id="KW-0472">Membrane</keyword>
<feature type="region of interest" description="Disordered" evidence="8">
    <location>
        <begin position="656"/>
        <end position="680"/>
    </location>
</feature>
<dbReference type="Gene3D" id="1.20.1720.10">
    <property type="entry name" value="Multidrug resistance protein D"/>
    <property type="match status" value="1"/>
</dbReference>
<feature type="transmembrane region" description="Helical" evidence="9">
    <location>
        <begin position="109"/>
        <end position="130"/>
    </location>
</feature>
<dbReference type="SUPFAM" id="SSF103473">
    <property type="entry name" value="MFS general substrate transporter"/>
    <property type="match status" value="1"/>
</dbReference>
<dbReference type="InterPro" id="IPR004638">
    <property type="entry name" value="EmrB-like"/>
</dbReference>
<feature type="transmembrane region" description="Helical" evidence="9">
    <location>
        <begin position="142"/>
        <end position="160"/>
    </location>
</feature>
<feature type="transmembrane region" description="Helical" evidence="9">
    <location>
        <begin position="370"/>
        <end position="392"/>
    </location>
</feature>
<evidence type="ECO:0000256" key="6">
    <source>
        <dbReference type="ARBA" id="ARBA00022989"/>
    </source>
</evidence>
<gene>
    <name evidence="11" type="ORF">F8566_39035</name>
</gene>
<feature type="domain" description="Major facilitator superfamily (MFS) profile" evidence="10">
    <location>
        <begin position="19"/>
        <end position="501"/>
    </location>
</feature>
<dbReference type="InterPro" id="IPR036390">
    <property type="entry name" value="WH_DNA-bd_sf"/>
</dbReference>
<feature type="transmembrane region" description="Helical" evidence="9">
    <location>
        <begin position="84"/>
        <end position="103"/>
    </location>
</feature>
<evidence type="ECO:0000256" key="5">
    <source>
        <dbReference type="ARBA" id="ARBA00022692"/>
    </source>
</evidence>
<feature type="transmembrane region" description="Helical" evidence="9">
    <location>
        <begin position="404"/>
        <end position="424"/>
    </location>
</feature>
<dbReference type="CDD" id="cd17502">
    <property type="entry name" value="MFS_Azr1_MDR_like"/>
    <property type="match status" value="1"/>
</dbReference>
<proteinExistence type="inferred from homology"/>
<keyword evidence="12" id="KW-1185">Reference proteome</keyword>
<evidence type="ECO:0000256" key="3">
    <source>
        <dbReference type="ARBA" id="ARBA00022448"/>
    </source>
</evidence>
<dbReference type="NCBIfam" id="TIGR00711">
    <property type="entry name" value="efflux_EmrB"/>
    <property type="match status" value="1"/>
</dbReference>
<feature type="transmembrane region" description="Helical" evidence="9">
    <location>
        <begin position="478"/>
        <end position="496"/>
    </location>
</feature>
<dbReference type="OrthoDB" id="4082704at2"/>
<keyword evidence="6 9" id="KW-1133">Transmembrane helix</keyword>
<comment type="caution">
    <text evidence="11">The sequence shown here is derived from an EMBL/GenBank/DDBJ whole genome shotgun (WGS) entry which is preliminary data.</text>
</comment>
<evidence type="ECO:0000256" key="7">
    <source>
        <dbReference type="ARBA" id="ARBA00023136"/>
    </source>
</evidence>
<feature type="transmembrane region" description="Helical" evidence="9">
    <location>
        <begin position="53"/>
        <end position="72"/>
    </location>
</feature>
<dbReference type="Proteomes" id="UP000468735">
    <property type="component" value="Unassembled WGS sequence"/>
</dbReference>
<evidence type="ECO:0000259" key="10">
    <source>
        <dbReference type="PROSITE" id="PS50850"/>
    </source>
</evidence>
<keyword evidence="4" id="KW-1003">Cell membrane</keyword>
<sequence>MTTKEDGRSMPQGRDLYVILGALMLAMLLAALDQTIVSTALPTIVSDLGGLNHLSWVVTAYLLSSTASTPLWGKLGDQYGRKRLFQTSIVIFLIGSALCGVAQDMTQLIAFRAVQGLGGGGLMVLVVAIVGDVVPVRERGRYQGLFGAVFGVSSVCGPLLGGWFVDNLSWRWVFYINIPIGILTLIVIAAVLHAVSVREQHKIDYLGTLLIVGWAVGLVLMTTWGGTEYAWTSPQIIGLGAGSLVLIALWIYVELRATEPVMPPRLFTEAVFSQGSAISFVIGFAMFGAMTFIPIFLQVVHGVSPTMSGVHLLPMMLGMLVASIGSGQLISGTGRYKIYPVVGTPIVALGMWLCAGMDETTSTLSMSLRFALLGFGLGLVMQVLVIAVQNAVPYQDLGSATSGVTFFRQIGGSFGVAVFGSVFANQLASNMEAVARKGELPPGFDPSAAEGDPGLLDQLPPKVRADVLHVYAESIQTVFLWAVPVALVAVVLTWFLREVPLRATAGAQDYGEGFGGAPTVRSSRHEIERALSVLMRKDARAMELYERLGAISGVNLPAGSMWALCRIAKDGTVSGAELAERAGVPVERGRPYVDRLVNAGFVVRREGDLVVTDSGQAVAGRLFEARREGLAEHLAGWSPDEHPELAEILTRLSRESLGDDADAEAVQPRPRSHGVASREM</sequence>
<dbReference type="Gene3D" id="1.10.10.10">
    <property type="entry name" value="Winged helix-like DNA-binding domain superfamily/Winged helix DNA-binding domain"/>
    <property type="match status" value="1"/>
</dbReference>
<feature type="transmembrane region" description="Helical" evidence="9">
    <location>
        <begin position="312"/>
        <end position="331"/>
    </location>
</feature>
<dbReference type="GO" id="GO:0005886">
    <property type="term" value="C:plasma membrane"/>
    <property type="evidence" value="ECO:0007669"/>
    <property type="project" value="UniProtKB-SubCell"/>
</dbReference>
<feature type="transmembrane region" description="Helical" evidence="9">
    <location>
        <begin position="16"/>
        <end position="41"/>
    </location>
</feature>
<feature type="transmembrane region" description="Helical" evidence="9">
    <location>
        <begin position="172"/>
        <end position="193"/>
    </location>
</feature>
<dbReference type="PRINTS" id="PR01036">
    <property type="entry name" value="TCRTETB"/>
</dbReference>
<evidence type="ECO:0000256" key="9">
    <source>
        <dbReference type="SAM" id="Phobius"/>
    </source>
</evidence>
<keyword evidence="5 9" id="KW-0812">Transmembrane</keyword>
<dbReference type="AlphaFoldDB" id="A0A6H9YDE6"/>
<feature type="transmembrane region" description="Helical" evidence="9">
    <location>
        <begin position="338"/>
        <end position="358"/>
    </location>
</feature>
<dbReference type="Pfam" id="PF07690">
    <property type="entry name" value="MFS_1"/>
    <property type="match status" value="1"/>
</dbReference>
<dbReference type="InterPro" id="IPR020846">
    <property type="entry name" value="MFS_dom"/>
</dbReference>
<dbReference type="Gene3D" id="1.20.1250.20">
    <property type="entry name" value="MFS general substrate transporter like domains"/>
    <property type="match status" value="1"/>
</dbReference>
<feature type="transmembrane region" description="Helical" evidence="9">
    <location>
        <begin position="276"/>
        <end position="300"/>
    </location>
</feature>
<organism evidence="11 12">
    <name type="scientific">Actinomadura rudentiformis</name>
    <dbReference type="NCBI Taxonomy" id="359158"/>
    <lineage>
        <taxon>Bacteria</taxon>
        <taxon>Bacillati</taxon>
        <taxon>Actinomycetota</taxon>
        <taxon>Actinomycetes</taxon>
        <taxon>Streptosporangiales</taxon>
        <taxon>Thermomonosporaceae</taxon>
        <taxon>Actinomadura</taxon>
    </lineage>
</organism>
<evidence type="ECO:0000313" key="12">
    <source>
        <dbReference type="Proteomes" id="UP000468735"/>
    </source>
</evidence>
<dbReference type="GO" id="GO:0022857">
    <property type="term" value="F:transmembrane transporter activity"/>
    <property type="evidence" value="ECO:0007669"/>
    <property type="project" value="InterPro"/>
</dbReference>
<dbReference type="EMBL" id="WBMT01000023">
    <property type="protein sequence ID" value="KAB2342208.1"/>
    <property type="molecule type" value="Genomic_DNA"/>
</dbReference>
<dbReference type="FunFam" id="1.20.1720.10:FF:000004">
    <property type="entry name" value="EmrB/QacA family drug resistance transporter"/>
    <property type="match status" value="1"/>
</dbReference>
<feature type="transmembrane region" description="Helical" evidence="9">
    <location>
        <begin position="205"/>
        <end position="224"/>
    </location>
</feature>
<name>A0A6H9YDE6_9ACTN</name>
<evidence type="ECO:0000256" key="8">
    <source>
        <dbReference type="SAM" id="MobiDB-lite"/>
    </source>
</evidence>
<evidence type="ECO:0000256" key="2">
    <source>
        <dbReference type="ARBA" id="ARBA00007520"/>
    </source>
</evidence>
<dbReference type="SUPFAM" id="SSF46785">
    <property type="entry name" value="Winged helix' DNA-binding domain"/>
    <property type="match status" value="1"/>
</dbReference>
<evidence type="ECO:0000256" key="1">
    <source>
        <dbReference type="ARBA" id="ARBA00004651"/>
    </source>
</evidence>
<dbReference type="PANTHER" id="PTHR23501:SF197">
    <property type="entry name" value="COMD"/>
    <property type="match status" value="1"/>
</dbReference>
<dbReference type="InterPro" id="IPR011701">
    <property type="entry name" value="MFS"/>
</dbReference>
<feature type="transmembrane region" description="Helical" evidence="9">
    <location>
        <begin position="236"/>
        <end position="255"/>
    </location>
</feature>
<comment type="subcellular location">
    <subcellularLocation>
        <location evidence="1">Cell membrane</location>
        <topology evidence="1">Multi-pass membrane protein</topology>
    </subcellularLocation>
</comment>
<dbReference type="PANTHER" id="PTHR23501">
    <property type="entry name" value="MAJOR FACILITATOR SUPERFAMILY"/>
    <property type="match status" value="1"/>
</dbReference>
<evidence type="ECO:0000256" key="4">
    <source>
        <dbReference type="ARBA" id="ARBA00022475"/>
    </source>
</evidence>